<feature type="domain" description="Fibronectin type-III" evidence="3">
    <location>
        <begin position="1211"/>
        <end position="1298"/>
    </location>
</feature>
<comment type="caution">
    <text evidence="4">The sequence shown here is derived from an EMBL/GenBank/DDBJ whole genome shotgun (WGS) entry which is preliminary data.</text>
</comment>
<evidence type="ECO:0000259" key="3">
    <source>
        <dbReference type="PROSITE" id="PS50853"/>
    </source>
</evidence>
<evidence type="ECO:0000313" key="4">
    <source>
        <dbReference type="EMBL" id="MBB5219969.1"/>
    </source>
</evidence>
<dbReference type="Pfam" id="PF00041">
    <property type="entry name" value="fn3"/>
    <property type="match status" value="2"/>
</dbReference>
<name>A0A840SB58_9SPIR</name>
<dbReference type="SMART" id="SM00060">
    <property type="entry name" value="FN3"/>
    <property type="match status" value="7"/>
</dbReference>
<keyword evidence="5" id="KW-1185">Reference proteome</keyword>
<feature type="chain" id="PRO_5032860422" description="Fibronectin type-III domain-containing protein" evidence="2">
    <location>
        <begin position="19"/>
        <end position="1684"/>
    </location>
</feature>
<dbReference type="RefSeq" id="WP_184653570.1">
    <property type="nucleotide sequence ID" value="NZ_JACHFR010000004.1"/>
</dbReference>
<dbReference type="Gene3D" id="2.60.40.10">
    <property type="entry name" value="Immunoglobulins"/>
    <property type="match status" value="4"/>
</dbReference>
<feature type="signal peptide" evidence="2">
    <location>
        <begin position="1"/>
        <end position="18"/>
    </location>
</feature>
<evidence type="ECO:0000256" key="1">
    <source>
        <dbReference type="ARBA" id="ARBA00022737"/>
    </source>
</evidence>
<reference evidence="4 5" key="1">
    <citation type="submission" date="2020-08" db="EMBL/GenBank/DDBJ databases">
        <title>Genomic Encyclopedia of Type Strains, Phase IV (KMG-IV): sequencing the most valuable type-strain genomes for metagenomic binning, comparative biology and taxonomic classification.</title>
        <authorList>
            <person name="Goeker M."/>
        </authorList>
    </citation>
    <scope>NUCLEOTIDE SEQUENCE [LARGE SCALE GENOMIC DNA]</scope>
    <source>
        <strain evidence="4 5">DSM 103679</strain>
    </source>
</reference>
<evidence type="ECO:0000313" key="5">
    <source>
        <dbReference type="Proteomes" id="UP000578697"/>
    </source>
</evidence>
<dbReference type="PROSITE" id="PS50853">
    <property type="entry name" value="FN3"/>
    <property type="match status" value="3"/>
</dbReference>
<evidence type="ECO:0000256" key="2">
    <source>
        <dbReference type="SAM" id="SignalP"/>
    </source>
</evidence>
<dbReference type="InterPro" id="IPR050991">
    <property type="entry name" value="ECM_Regulatory_Proteins"/>
</dbReference>
<feature type="domain" description="Fibronectin type-III" evidence="3">
    <location>
        <begin position="138"/>
        <end position="234"/>
    </location>
</feature>
<dbReference type="SUPFAM" id="SSF49265">
    <property type="entry name" value="Fibronectin type III"/>
    <property type="match status" value="4"/>
</dbReference>
<dbReference type="InterPro" id="IPR013783">
    <property type="entry name" value="Ig-like_fold"/>
</dbReference>
<keyword evidence="2" id="KW-0732">Signal</keyword>
<dbReference type="InterPro" id="IPR036116">
    <property type="entry name" value="FN3_sf"/>
</dbReference>
<dbReference type="InterPro" id="IPR003961">
    <property type="entry name" value="FN3_dom"/>
</dbReference>
<protein>
    <recommendedName>
        <fullName evidence="3">Fibronectin type-III domain-containing protein</fullName>
    </recommendedName>
</protein>
<feature type="domain" description="Fibronectin type-III" evidence="3">
    <location>
        <begin position="722"/>
        <end position="812"/>
    </location>
</feature>
<dbReference type="EMBL" id="JACHFR010000004">
    <property type="protein sequence ID" value="MBB5219969.1"/>
    <property type="molecule type" value="Genomic_DNA"/>
</dbReference>
<keyword evidence="1" id="KW-0677">Repeat</keyword>
<sequence length="1684" mass="180504">MLLTLRKFFSLIPAAVLAAGMLAGCSSDGGSSGGATEEEKIPSVTISYSGEKEVSDVIPGITGKSLLAAVENADDAVVSWTAGNEKTALFKSEGNSAEIVFLAEGSFTVNASITTADNKTYTDTVVFSSSLASPSPAAVTEPAVKENSVTEHEAELEWAPFNTENGSVLAYVVILKTEDDILSINYYDKETASVKFENLDSNVSFTAEIYTAYADSEEAETYSVEKVEFKTKDDVTPPESVSDAAMTLSEDGSAIVISWKNSADSDIEKFKIVPSLNSIEQEPVELTSAEVSTSAEADNTYSFNIEPAKDNRTFGFTITAYDKKGNASSEVSVKNGESDSLTVEGDSTPCAKVSDLNVVIKSVTEESMTFSASWKNPTDSDFAKVQIAGEDTDTVSFQNRTIEISKAAAGLTFTTFDKVGNENTVTVPADCWKAISTGSMKAKPHWSNAYLVSDIPTFSSGAEYSVTAIDSTNTEAAAAVISEKTTAVLRGLNANTEYKIALKAKFTDTDYTVTYTDINTALEAETVKVEAAAIYTDWETAAVVPYITGSASHKNLIGCGHTGNGVNYTISSMKYTKWLLVPGLAEPESTEHFTLEAASVSSDGTLVPGGMYAYLDIDKKYAFTNSMRAIPDWENVNSSGPQLWVDAEPYNPSYAEFKFIPAEEEGRTHQVQICSTADSSLYWWESAHNLSGLSLADAESKGKLSDSYYTAVKGEWTLTQEAPSEVTVSDISDSTATVSWKNPSNGSLEKIIVTVTGEDGTEIVSSEAGKGKNSYSVTGLTASGKYSVTVKAVNAANAEAVSAAVDFETSGDSFPPAKVSSISIDMNSGLISWTNPSDIDYRKTVVKINGTEKAAVDAADEINNSITAGTLSAGSTVSITTYDESGNGDDSSTVSLTMPSSTGSINTTYSAETGWTGQLKITGISPSAETGYSISYGIKAVNKNDEADTAVSASDYSASDKILVNGLTPGAEYKLAAVTVFTDTEKDAVICSTETTYSDCSVKPVKIVWQMKQPYSNVDVVPYILTNGSRDYKNLIGVGRSEQKFTLTDMKYDRWIVWPSLQDGKAENSFSLEATDKTAESSNLFVYFDGNSWNSNYNAMKDANWSYNRGNVWELWVGDKDTKVLTSSTFTKQSSFVLEKEGSTCTSAVPENYEGWYFIHSDQYTGRYFYSSCLNLSVNASVDKSNIDWQIAIKPAVWTGTEATDGKGPEKISDLSVNAESITGNSAVITWTNPSDADFAYVVIKGGPEDITLTSGETSYKFANLAENTLYNFTITPYDIYDNAGTESDALRVETYDVNAPDSVTDIARSNETSRTKIVLTWNEPAAEDYASVKITAEGLEPQTIAKGTTTASFDVEKDSVHTFTFATVDTSGNMQGDENNTDNSPAAYTAAAAPFADSVKASARWTKEILVTWTDTPASEDGVTYSYEVTGTDGINTILPANSDESNLISAGVQVAQFTDLTVGTEYTFTVNIVTSDGKTFTGDLSSKAAPRKVMAEYKTMNNSENPYFVASSAKALITNSGNSGGYSKTMVVYPALDGSIYYTYTADSTTDSNALKAETGTVDTFSLMLTSVSSSLTDGFVCMAAIDASKTAWVVYSDAAVFEKNSIEESALQYASFFNGTSKYDSDYPYSLRPTAEEGKIQIGAGSKTTNEKKITYRKSEGSPGVADGKWKVTYTYSTTAE</sequence>
<dbReference type="CDD" id="cd00063">
    <property type="entry name" value="FN3"/>
    <property type="match status" value="2"/>
</dbReference>
<dbReference type="PANTHER" id="PTHR46708:SF2">
    <property type="entry name" value="FIBRONECTIN TYPE-III DOMAIN-CONTAINING PROTEIN"/>
    <property type="match status" value="1"/>
</dbReference>
<dbReference type="PANTHER" id="PTHR46708">
    <property type="entry name" value="TENASCIN"/>
    <property type="match status" value="1"/>
</dbReference>
<dbReference type="PROSITE" id="PS51257">
    <property type="entry name" value="PROKAR_LIPOPROTEIN"/>
    <property type="match status" value="1"/>
</dbReference>
<proteinExistence type="predicted"/>
<accession>A0A840SB58</accession>
<dbReference type="Proteomes" id="UP000578697">
    <property type="component" value="Unassembled WGS sequence"/>
</dbReference>
<gene>
    <name evidence="4" type="ORF">HNP77_002358</name>
</gene>
<organism evidence="4 5">
    <name type="scientific">Treponema rectale</name>
    <dbReference type="NCBI Taxonomy" id="744512"/>
    <lineage>
        <taxon>Bacteria</taxon>
        <taxon>Pseudomonadati</taxon>
        <taxon>Spirochaetota</taxon>
        <taxon>Spirochaetia</taxon>
        <taxon>Spirochaetales</taxon>
        <taxon>Treponemataceae</taxon>
        <taxon>Treponema</taxon>
    </lineage>
</organism>